<gene>
    <name evidence="1" type="ORF">PG994_004172</name>
</gene>
<dbReference type="GeneID" id="92088644"/>
<keyword evidence="2" id="KW-1185">Reference proteome</keyword>
<comment type="caution">
    <text evidence="1">The sequence shown here is derived from an EMBL/GenBank/DDBJ whole genome shotgun (WGS) entry which is preliminary data.</text>
</comment>
<protein>
    <submittedName>
        <fullName evidence="1">Uncharacterized protein</fullName>
    </submittedName>
</protein>
<name>A0ABR1VPU7_9PEZI</name>
<dbReference type="Proteomes" id="UP001480595">
    <property type="component" value="Unassembled WGS sequence"/>
</dbReference>
<proteinExistence type="predicted"/>
<accession>A0ABR1VPU7</accession>
<sequence>MPSPSGSSTYAVPELVAASARDRLHQACLLSLYFSLKSPDVCLRQSGLYPASHASRVEEGGIALGLDDLLAVLDSRRVNGVDDAAGERERYPGWQLDRVVLVGEKVGTGLGLGHDALRGRGRRGRHRRLGSRCPVGTQHCWLQHGCWPQFDASYTGWQRGDDVDALFFAPAREGPDGPAEGSPCALLLFDPTVAGELKLTVAGTAGDYLGLPGAGLLVLCTHTGLGFHFAH</sequence>
<reference evidence="1 2" key="1">
    <citation type="submission" date="2023-01" db="EMBL/GenBank/DDBJ databases">
        <title>Analysis of 21 Apiospora genomes using comparative genomics revels a genus with tremendous synthesis potential of carbohydrate active enzymes and secondary metabolites.</title>
        <authorList>
            <person name="Sorensen T."/>
        </authorList>
    </citation>
    <scope>NUCLEOTIDE SEQUENCE [LARGE SCALE GENOMIC DNA]</scope>
    <source>
        <strain evidence="1 2">CBS 135458</strain>
    </source>
</reference>
<evidence type="ECO:0000313" key="2">
    <source>
        <dbReference type="Proteomes" id="UP001480595"/>
    </source>
</evidence>
<dbReference type="RefSeq" id="XP_066717748.1">
    <property type="nucleotide sequence ID" value="XM_066855581.1"/>
</dbReference>
<organism evidence="1 2">
    <name type="scientific">Apiospora phragmitis</name>
    <dbReference type="NCBI Taxonomy" id="2905665"/>
    <lineage>
        <taxon>Eukaryota</taxon>
        <taxon>Fungi</taxon>
        <taxon>Dikarya</taxon>
        <taxon>Ascomycota</taxon>
        <taxon>Pezizomycotina</taxon>
        <taxon>Sordariomycetes</taxon>
        <taxon>Xylariomycetidae</taxon>
        <taxon>Amphisphaeriales</taxon>
        <taxon>Apiosporaceae</taxon>
        <taxon>Apiospora</taxon>
    </lineage>
</organism>
<dbReference type="EMBL" id="JAQQWL010000005">
    <property type="protein sequence ID" value="KAK8073273.1"/>
    <property type="molecule type" value="Genomic_DNA"/>
</dbReference>
<evidence type="ECO:0000313" key="1">
    <source>
        <dbReference type="EMBL" id="KAK8073273.1"/>
    </source>
</evidence>